<dbReference type="Proteomes" id="UP000029665">
    <property type="component" value="Unassembled WGS sequence"/>
</dbReference>
<dbReference type="HOGENOM" id="CLU_502611_0_0_1"/>
<protein>
    <submittedName>
        <fullName evidence="2">Uncharacterized protein</fullName>
    </submittedName>
</protein>
<dbReference type="STRING" id="5643.A0A060SU60"/>
<dbReference type="EMBL" id="CCBP010000643">
    <property type="protein sequence ID" value="CDO78087.1"/>
    <property type="molecule type" value="Genomic_DNA"/>
</dbReference>
<gene>
    <name evidence="2" type="ORF">BN946_scf184688.g1</name>
</gene>
<proteinExistence type="predicted"/>
<evidence type="ECO:0000313" key="3">
    <source>
        <dbReference type="Proteomes" id="UP000029665"/>
    </source>
</evidence>
<evidence type="ECO:0000256" key="1">
    <source>
        <dbReference type="SAM" id="MobiDB-lite"/>
    </source>
</evidence>
<comment type="caution">
    <text evidence="2">The sequence shown here is derived from an EMBL/GenBank/DDBJ whole genome shotgun (WGS) entry which is preliminary data.</text>
</comment>
<evidence type="ECO:0000313" key="2">
    <source>
        <dbReference type="EMBL" id="CDO78087.1"/>
    </source>
</evidence>
<dbReference type="AlphaFoldDB" id="A0A060SU60"/>
<accession>A0A060SU60</accession>
<dbReference type="OrthoDB" id="3269175at2759"/>
<name>A0A060SU60_PYCCI</name>
<feature type="region of interest" description="Disordered" evidence="1">
    <location>
        <begin position="96"/>
        <end position="139"/>
    </location>
</feature>
<reference evidence="2" key="1">
    <citation type="submission" date="2014-01" db="EMBL/GenBank/DDBJ databases">
        <title>The genome of the white-rot fungus Pycnoporus cinnabarinus: a basidiomycete model with a versatile arsenal for lignocellulosic biomass breakdown.</title>
        <authorList>
            <person name="Levasseur A."/>
            <person name="Lomascolo A."/>
            <person name="Ruiz-Duenas F.J."/>
            <person name="Uzan E."/>
            <person name="Piumi F."/>
            <person name="Kues U."/>
            <person name="Ram A.F.J."/>
            <person name="Murat C."/>
            <person name="Haon M."/>
            <person name="Benoit I."/>
            <person name="Arfi Y."/>
            <person name="Chevret D."/>
            <person name="Drula E."/>
            <person name="Kwon M.J."/>
            <person name="Gouret P."/>
            <person name="Lesage-Meessen L."/>
            <person name="Lombard V."/>
            <person name="Mariette J."/>
            <person name="Noirot C."/>
            <person name="Park J."/>
            <person name="Patyshakuliyeva A."/>
            <person name="Wieneger R.A.B."/>
            <person name="Wosten H.A.B."/>
            <person name="Martin F."/>
            <person name="Coutinho P.M."/>
            <person name="de Vries R."/>
            <person name="Martinez A.T."/>
            <person name="Klopp C."/>
            <person name="Pontarotti P."/>
            <person name="Henrissat B."/>
            <person name="Record E."/>
        </authorList>
    </citation>
    <scope>NUCLEOTIDE SEQUENCE [LARGE SCALE GENOMIC DNA]</scope>
    <source>
        <strain evidence="2">BRFM137</strain>
    </source>
</reference>
<organism evidence="2 3">
    <name type="scientific">Pycnoporus cinnabarinus</name>
    <name type="common">Cinnabar-red polypore</name>
    <name type="synonym">Trametes cinnabarina</name>
    <dbReference type="NCBI Taxonomy" id="5643"/>
    <lineage>
        <taxon>Eukaryota</taxon>
        <taxon>Fungi</taxon>
        <taxon>Dikarya</taxon>
        <taxon>Basidiomycota</taxon>
        <taxon>Agaricomycotina</taxon>
        <taxon>Agaricomycetes</taxon>
        <taxon>Polyporales</taxon>
        <taxon>Polyporaceae</taxon>
        <taxon>Trametes</taxon>
    </lineage>
</organism>
<sequence length="525" mass="58347">MNPQDGVPASNVPTGGGGNPIASTRMVVPAPRSAPTGNPQQNLERLKAAVTGIETLKEELREVRRSAREREAILYSKTEVLHAELEDAKRRIKKLEALNGYPESDEEGERPSDHPDVAPENADEDAGEPADGHVRDVNIPTAEEVAKSRYWWDKKEIKKLMDVSGLDAKNLPPFPENDIEWPTYPQMPGEKVLRFNWSEGEDSTINRRALDNVLRWIKTNGSRELPAAALALKQILDGDLMQRIVRKVAYMRGEYRKHAKARAAASERGRSVAPAVAAGDDGGVVDGDIFGERAAPAGDVNGDDRGEPGLKATYRSRAEAKCEQRKRKAAQTELANEKYAAAFTVNAMSDDEDDPAPMPGEATKYISRRPWYRSDEARSTHIYAASNDIDLDLCQLQHFFEQVDALADPDPDLAKKMTARWPGEEKQKVEPPRARMLKNRLRVWMIKADALAGNPHWLTSGRVAASGKAWGDAEDPVEEERKGRGKGNKVVKFRRIEETADVKAARERYQKLTEGRDVDGMFESA</sequence>
<keyword evidence="3" id="KW-1185">Reference proteome</keyword>
<dbReference type="OMA" id="WNERATH"/>
<feature type="region of interest" description="Disordered" evidence="1">
    <location>
        <begin position="1"/>
        <end position="43"/>
    </location>
</feature>